<comment type="caution">
    <text evidence="2">The sequence shown here is derived from an EMBL/GenBank/DDBJ whole genome shotgun (WGS) entry which is preliminary data.</text>
</comment>
<evidence type="ECO:0000256" key="1">
    <source>
        <dbReference type="SAM" id="Phobius"/>
    </source>
</evidence>
<accession>A0ABS3FZ99</accession>
<dbReference type="RefSeq" id="WP_207090603.1">
    <property type="nucleotide sequence ID" value="NZ_JAFLQW010000652.1"/>
</dbReference>
<keyword evidence="1" id="KW-0812">Transmembrane</keyword>
<feature type="transmembrane region" description="Helical" evidence="1">
    <location>
        <begin position="35"/>
        <end position="52"/>
    </location>
</feature>
<keyword evidence="3" id="KW-1185">Reference proteome</keyword>
<organism evidence="2 3">
    <name type="scientific">Phormidium pseudopriestleyi FRX01</name>
    <dbReference type="NCBI Taxonomy" id="1759528"/>
    <lineage>
        <taxon>Bacteria</taxon>
        <taxon>Bacillati</taxon>
        <taxon>Cyanobacteriota</taxon>
        <taxon>Cyanophyceae</taxon>
        <taxon>Oscillatoriophycideae</taxon>
        <taxon>Oscillatoriales</taxon>
        <taxon>Oscillatoriaceae</taxon>
        <taxon>Phormidium</taxon>
    </lineage>
</organism>
<protein>
    <submittedName>
        <fullName evidence="2">Uncharacterized protein</fullName>
    </submittedName>
</protein>
<evidence type="ECO:0000313" key="2">
    <source>
        <dbReference type="EMBL" id="MBO0352187.1"/>
    </source>
</evidence>
<keyword evidence="1" id="KW-0472">Membrane</keyword>
<evidence type="ECO:0000313" key="3">
    <source>
        <dbReference type="Proteomes" id="UP000664844"/>
    </source>
</evidence>
<keyword evidence="1" id="KW-1133">Transmembrane helix</keyword>
<feature type="transmembrane region" description="Helical" evidence="1">
    <location>
        <begin position="12"/>
        <end position="29"/>
    </location>
</feature>
<reference evidence="2 3" key="1">
    <citation type="submission" date="2021-03" db="EMBL/GenBank/DDBJ databases">
        <title>Metabolic Capacity of the Antarctic Cyanobacterium Phormidium pseudopriestleyi that Sustains Oxygenic Photosynthesis in the Presence of Hydrogen Sulfide.</title>
        <authorList>
            <person name="Lumian J.E."/>
            <person name="Jungblut A.D."/>
            <person name="Dillon M.L."/>
            <person name="Hawes I."/>
            <person name="Doran P.T."/>
            <person name="Mackey T.J."/>
            <person name="Dick G.J."/>
            <person name="Grettenberger C.L."/>
            <person name="Sumner D.Y."/>
        </authorList>
    </citation>
    <scope>NUCLEOTIDE SEQUENCE [LARGE SCALE GENOMIC DNA]</scope>
    <source>
        <strain evidence="2 3">FRX01</strain>
    </source>
</reference>
<dbReference type="EMBL" id="JAFLQW010000652">
    <property type="protein sequence ID" value="MBO0352187.1"/>
    <property type="molecule type" value="Genomic_DNA"/>
</dbReference>
<proteinExistence type="predicted"/>
<name>A0ABS3FZ99_9CYAN</name>
<dbReference type="Proteomes" id="UP000664844">
    <property type="component" value="Unassembled WGS sequence"/>
</dbReference>
<gene>
    <name evidence="2" type="ORF">J0895_24515</name>
</gene>
<sequence length="58" mass="5783">MDNKNSNQDLNTAAVTAALGAGVVTSFAVSQGQNPLVALGITGFAVVAALLIDRLGLI</sequence>